<dbReference type="EMBL" id="LNRQ01000001">
    <property type="protein sequence ID" value="KZN09425.1"/>
    <property type="molecule type" value="Genomic_DNA"/>
</dbReference>
<proteinExistence type="predicted"/>
<protein>
    <submittedName>
        <fullName evidence="1">Uncharacterized protein</fullName>
    </submittedName>
</protein>
<accession>A0A166GWD6</accession>
<name>A0A166GWD6_DAUCS</name>
<gene>
    <name evidence="1" type="ORF">DCAR_002081</name>
</gene>
<reference evidence="1" key="1">
    <citation type="journal article" date="2016" name="Nat. Genet.">
        <title>A high-quality carrot genome assembly provides new insights into carotenoid accumulation and asterid genome evolution.</title>
        <authorList>
            <person name="Iorizzo M."/>
            <person name="Ellison S."/>
            <person name="Senalik D."/>
            <person name="Zeng P."/>
            <person name="Satapoomin P."/>
            <person name="Huang J."/>
            <person name="Bowman M."/>
            <person name="Iovene M."/>
            <person name="Sanseverino W."/>
            <person name="Cavagnaro P."/>
            <person name="Yildiz M."/>
            <person name="Macko-Podgorni A."/>
            <person name="Moranska E."/>
            <person name="Grzebelus E."/>
            <person name="Grzebelus D."/>
            <person name="Ashrafi H."/>
            <person name="Zheng Z."/>
            <person name="Cheng S."/>
            <person name="Spooner D."/>
            <person name="Van Deynze A."/>
            <person name="Simon P."/>
        </authorList>
    </citation>
    <scope>NUCLEOTIDE SEQUENCE [LARGE SCALE GENOMIC DNA]</scope>
    <source>
        <tissue evidence="1">Leaf</tissue>
    </source>
</reference>
<evidence type="ECO:0000313" key="1">
    <source>
        <dbReference type="EMBL" id="KZN09425.1"/>
    </source>
</evidence>
<dbReference type="AlphaFoldDB" id="A0A166GWD6"/>
<sequence length="91" mass="10056">MALQNLSSTLLVTALPRSSVPSGRNHNKIFATERSVQCIKTTATNIDQDSGAALRRNANYPPSSWDYNFVKSLNSDFTVLMLVLLLLVMNI</sequence>
<comment type="caution">
    <text evidence="1">The sequence shown here is derived from an EMBL/GenBank/DDBJ whole genome shotgun (WGS) entry which is preliminary data.</text>
</comment>
<dbReference type="Gramene" id="KZN09425">
    <property type="protein sequence ID" value="KZN09425"/>
    <property type="gene ID" value="DCAR_002081"/>
</dbReference>
<organism evidence="1">
    <name type="scientific">Daucus carota subsp. sativus</name>
    <name type="common">Carrot</name>
    <dbReference type="NCBI Taxonomy" id="79200"/>
    <lineage>
        <taxon>Eukaryota</taxon>
        <taxon>Viridiplantae</taxon>
        <taxon>Streptophyta</taxon>
        <taxon>Embryophyta</taxon>
        <taxon>Tracheophyta</taxon>
        <taxon>Spermatophyta</taxon>
        <taxon>Magnoliopsida</taxon>
        <taxon>eudicotyledons</taxon>
        <taxon>Gunneridae</taxon>
        <taxon>Pentapetalae</taxon>
        <taxon>asterids</taxon>
        <taxon>campanulids</taxon>
        <taxon>Apiales</taxon>
        <taxon>Apiaceae</taxon>
        <taxon>Apioideae</taxon>
        <taxon>Scandiceae</taxon>
        <taxon>Daucinae</taxon>
        <taxon>Daucus</taxon>
        <taxon>Daucus sect. Daucus</taxon>
    </lineage>
</organism>